<dbReference type="EMBL" id="RBNJ01010925">
    <property type="protein sequence ID" value="RUS26242.1"/>
    <property type="molecule type" value="Genomic_DNA"/>
</dbReference>
<sequence length="145" mass="16300">MTRVYYKEALGALVVYDVTRPQTFEGVHRWKADLDQKVALPEAWGGGNIPVVLLANKSDLLQDGHQQPPNPAEMDKFCEEHGFARWFETSAKDNSNIDEAARYLVQSILEIEEDYLERTGGVSEPMDDDGIIRMRVEPSSNGPCC</sequence>
<dbReference type="PROSITE" id="PS51419">
    <property type="entry name" value="RAB"/>
    <property type="match status" value="1"/>
</dbReference>
<dbReference type="PANTHER" id="PTHR47981">
    <property type="entry name" value="RAB FAMILY"/>
    <property type="match status" value="1"/>
</dbReference>
<evidence type="ECO:0000313" key="5">
    <source>
        <dbReference type="Proteomes" id="UP000274822"/>
    </source>
</evidence>
<dbReference type="InterPro" id="IPR027417">
    <property type="entry name" value="P-loop_NTPase"/>
</dbReference>
<proteinExistence type="inferred from homology"/>
<dbReference type="SMART" id="SM00175">
    <property type="entry name" value="RAB"/>
    <property type="match status" value="1"/>
</dbReference>
<dbReference type="Gene3D" id="3.40.50.300">
    <property type="entry name" value="P-loop containing nucleotide triphosphate hydrolases"/>
    <property type="match status" value="1"/>
</dbReference>
<dbReference type="PROSITE" id="PS51421">
    <property type="entry name" value="RAS"/>
    <property type="match status" value="1"/>
</dbReference>
<dbReference type="Pfam" id="PF00071">
    <property type="entry name" value="Ras"/>
    <property type="match status" value="1"/>
</dbReference>
<organism evidence="4 5">
    <name type="scientific">Jimgerdemannia flammicorona</name>
    <dbReference type="NCBI Taxonomy" id="994334"/>
    <lineage>
        <taxon>Eukaryota</taxon>
        <taxon>Fungi</taxon>
        <taxon>Fungi incertae sedis</taxon>
        <taxon>Mucoromycota</taxon>
        <taxon>Mucoromycotina</taxon>
        <taxon>Endogonomycetes</taxon>
        <taxon>Endogonales</taxon>
        <taxon>Endogonaceae</taxon>
        <taxon>Jimgerdemannia</taxon>
    </lineage>
</organism>
<evidence type="ECO:0000256" key="2">
    <source>
        <dbReference type="ARBA" id="ARBA00022741"/>
    </source>
</evidence>
<dbReference type="AlphaFoldDB" id="A0A433Q906"/>
<keyword evidence="3" id="KW-0342">GTP-binding</keyword>
<dbReference type="PRINTS" id="PR00449">
    <property type="entry name" value="RASTRNSFRMNG"/>
</dbReference>
<keyword evidence="2" id="KW-0547">Nucleotide-binding</keyword>
<dbReference type="InterPro" id="IPR001806">
    <property type="entry name" value="Small_GTPase"/>
</dbReference>
<name>A0A433Q906_9FUNG</name>
<dbReference type="GO" id="GO:0005770">
    <property type="term" value="C:late endosome"/>
    <property type="evidence" value="ECO:0007669"/>
    <property type="project" value="TreeGrafter"/>
</dbReference>
<dbReference type="GO" id="GO:0005525">
    <property type="term" value="F:GTP binding"/>
    <property type="evidence" value="ECO:0007669"/>
    <property type="project" value="UniProtKB-KW"/>
</dbReference>
<comment type="caution">
    <text evidence="4">The sequence shown here is derived from an EMBL/GenBank/DDBJ whole genome shotgun (WGS) entry which is preliminary data.</text>
</comment>
<evidence type="ECO:0000256" key="1">
    <source>
        <dbReference type="ARBA" id="ARBA00006270"/>
    </source>
</evidence>
<gene>
    <name evidence="4" type="ORF">BC938DRAFT_471031</name>
</gene>
<dbReference type="SUPFAM" id="SSF52540">
    <property type="entry name" value="P-loop containing nucleoside triphosphate hydrolases"/>
    <property type="match status" value="1"/>
</dbReference>
<accession>A0A433Q906</accession>
<dbReference type="PANTHER" id="PTHR47981:SF41">
    <property type="entry name" value="RAS-RELATED PROTEIN RAB-32 ISOFORM X1"/>
    <property type="match status" value="1"/>
</dbReference>
<protein>
    <submittedName>
        <fullName evidence="4">Uncharacterized protein</fullName>
    </submittedName>
</protein>
<evidence type="ECO:0000313" key="4">
    <source>
        <dbReference type="EMBL" id="RUS26242.1"/>
    </source>
</evidence>
<comment type="similarity">
    <text evidence="1">Belongs to the small GTPase superfamily. Rab family.</text>
</comment>
<reference evidence="4 5" key="1">
    <citation type="journal article" date="2018" name="New Phytol.">
        <title>Phylogenomics of Endogonaceae and evolution of mycorrhizas within Mucoromycota.</title>
        <authorList>
            <person name="Chang Y."/>
            <person name="Desiro A."/>
            <person name="Na H."/>
            <person name="Sandor L."/>
            <person name="Lipzen A."/>
            <person name="Clum A."/>
            <person name="Barry K."/>
            <person name="Grigoriev I.V."/>
            <person name="Martin F.M."/>
            <person name="Stajich J.E."/>
            <person name="Smith M.E."/>
            <person name="Bonito G."/>
            <person name="Spatafora J.W."/>
        </authorList>
    </citation>
    <scope>NUCLEOTIDE SEQUENCE [LARGE SCALE GENOMIC DNA]</scope>
    <source>
        <strain evidence="4 5">AD002</strain>
    </source>
</reference>
<dbReference type="GO" id="GO:0003924">
    <property type="term" value="F:GTPase activity"/>
    <property type="evidence" value="ECO:0007669"/>
    <property type="project" value="InterPro"/>
</dbReference>
<keyword evidence="5" id="KW-1185">Reference proteome</keyword>
<evidence type="ECO:0000256" key="3">
    <source>
        <dbReference type="ARBA" id="ARBA00023134"/>
    </source>
</evidence>
<dbReference type="Proteomes" id="UP000274822">
    <property type="component" value="Unassembled WGS sequence"/>
</dbReference>